<dbReference type="Pfam" id="PF00005">
    <property type="entry name" value="ABC_tran"/>
    <property type="match status" value="1"/>
</dbReference>
<dbReference type="PROSITE" id="PS00211">
    <property type="entry name" value="ABC_TRANSPORTER_1"/>
    <property type="match status" value="1"/>
</dbReference>
<name>A0ABT1BTH3_9BACT</name>
<comment type="similarity">
    <text evidence="1">Belongs to the ABC transporter superfamily.</text>
</comment>
<organism evidence="6 7">
    <name type="scientific">Segatella cerevisiae</name>
    <dbReference type="NCBI Taxonomy" id="2053716"/>
    <lineage>
        <taxon>Bacteria</taxon>
        <taxon>Pseudomonadati</taxon>
        <taxon>Bacteroidota</taxon>
        <taxon>Bacteroidia</taxon>
        <taxon>Bacteroidales</taxon>
        <taxon>Prevotellaceae</taxon>
        <taxon>Segatella</taxon>
    </lineage>
</organism>
<dbReference type="InterPro" id="IPR003593">
    <property type="entry name" value="AAA+_ATPase"/>
</dbReference>
<evidence type="ECO:0000256" key="3">
    <source>
        <dbReference type="ARBA" id="ARBA00022741"/>
    </source>
</evidence>
<evidence type="ECO:0000256" key="1">
    <source>
        <dbReference type="ARBA" id="ARBA00005417"/>
    </source>
</evidence>
<reference evidence="6 7" key="1">
    <citation type="submission" date="2022-06" db="EMBL/GenBank/DDBJ databases">
        <title>A taxonomic note on the genus Prevotella: Description of four novel genera and emended description of the genera Hallella and Xylanibacter.</title>
        <authorList>
            <person name="Hitch T.C.A."/>
        </authorList>
    </citation>
    <scope>NUCLEOTIDE SEQUENCE [LARGE SCALE GENOMIC DNA]</scope>
    <source>
        <strain evidence="6 7">DSM 100619</strain>
    </source>
</reference>
<keyword evidence="7" id="KW-1185">Reference proteome</keyword>
<dbReference type="InterPro" id="IPR017871">
    <property type="entry name" value="ABC_transporter-like_CS"/>
</dbReference>
<dbReference type="Gene3D" id="3.40.50.300">
    <property type="entry name" value="P-loop containing nucleotide triphosphate hydrolases"/>
    <property type="match status" value="1"/>
</dbReference>
<dbReference type="RefSeq" id="WP_252759754.1">
    <property type="nucleotide sequence ID" value="NZ_JAMXLY010000001.1"/>
</dbReference>
<evidence type="ECO:0000256" key="4">
    <source>
        <dbReference type="ARBA" id="ARBA00022840"/>
    </source>
</evidence>
<dbReference type="SMART" id="SM00382">
    <property type="entry name" value="AAA"/>
    <property type="match status" value="1"/>
</dbReference>
<feature type="domain" description="ABC transporter" evidence="5">
    <location>
        <begin position="6"/>
        <end position="232"/>
    </location>
</feature>
<accession>A0ABT1BTH3</accession>
<comment type="caution">
    <text evidence="6">The sequence shown here is derived from an EMBL/GenBank/DDBJ whole genome shotgun (WGS) entry which is preliminary data.</text>
</comment>
<dbReference type="CDD" id="cd03235">
    <property type="entry name" value="ABC_Metallic_Cations"/>
    <property type="match status" value="1"/>
</dbReference>
<dbReference type="PROSITE" id="PS50893">
    <property type="entry name" value="ABC_TRANSPORTER_2"/>
    <property type="match status" value="1"/>
</dbReference>
<sequence length="234" mass="26559">MEQPLIKVHDITAGYGEKIALEHASFTIYDHDYLGIIGPNGGGKTTLMRVILGLKKPMSGTVEYFKDGHQVKEIMMGYLPQYNSIDQAFPISVDEVILSGLSRQKRFLRPYTKQQRQQVAETIDRMELTGLEKRPIGALSGGQLQRVLLARAVVSRPDVIMLDEPNTYIDKRFQEQMYQMLADLNKESAIVIVSHDIAETLANVKHVACVNRKLHYHESPDIPKETLEEHFLNI</sequence>
<dbReference type="Proteomes" id="UP001204015">
    <property type="component" value="Unassembled WGS sequence"/>
</dbReference>
<protein>
    <submittedName>
        <fullName evidence="6">ABC transporter ATP-binding protein</fullName>
    </submittedName>
</protein>
<evidence type="ECO:0000313" key="7">
    <source>
        <dbReference type="Proteomes" id="UP001204015"/>
    </source>
</evidence>
<keyword evidence="2" id="KW-0813">Transport</keyword>
<evidence type="ECO:0000259" key="5">
    <source>
        <dbReference type="PROSITE" id="PS50893"/>
    </source>
</evidence>
<keyword evidence="4 6" id="KW-0067">ATP-binding</keyword>
<dbReference type="GO" id="GO:0005524">
    <property type="term" value="F:ATP binding"/>
    <property type="evidence" value="ECO:0007669"/>
    <property type="project" value="UniProtKB-KW"/>
</dbReference>
<evidence type="ECO:0000313" key="6">
    <source>
        <dbReference type="EMBL" id="MCO6024381.1"/>
    </source>
</evidence>
<dbReference type="SUPFAM" id="SSF52540">
    <property type="entry name" value="P-loop containing nucleoside triphosphate hydrolases"/>
    <property type="match status" value="1"/>
</dbReference>
<dbReference type="PANTHER" id="PTHR42734:SF17">
    <property type="entry name" value="METAL TRANSPORT SYSTEM ATP-BINDING PROTEIN TM_0124-RELATED"/>
    <property type="match status" value="1"/>
</dbReference>
<gene>
    <name evidence="6" type="ORF">NG821_00725</name>
</gene>
<dbReference type="InterPro" id="IPR003439">
    <property type="entry name" value="ABC_transporter-like_ATP-bd"/>
</dbReference>
<dbReference type="EMBL" id="JAMXLY010000001">
    <property type="protein sequence ID" value="MCO6024381.1"/>
    <property type="molecule type" value="Genomic_DNA"/>
</dbReference>
<dbReference type="PANTHER" id="PTHR42734">
    <property type="entry name" value="METAL TRANSPORT SYSTEM ATP-BINDING PROTEIN TM_0124-RELATED"/>
    <property type="match status" value="1"/>
</dbReference>
<evidence type="ECO:0000256" key="2">
    <source>
        <dbReference type="ARBA" id="ARBA00022448"/>
    </source>
</evidence>
<dbReference type="InterPro" id="IPR050153">
    <property type="entry name" value="Metal_Ion_Import_ABC"/>
</dbReference>
<keyword evidence="3" id="KW-0547">Nucleotide-binding</keyword>
<proteinExistence type="inferred from homology"/>
<dbReference type="InterPro" id="IPR027417">
    <property type="entry name" value="P-loop_NTPase"/>
</dbReference>